<dbReference type="Pfam" id="PF03464">
    <property type="entry name" value="eRF1_2"/>
    <property type="match status" value="1"/>
</dbReference>
<dbReference type="InterPro" id="IPR058547">
    <property type="entry name" value="Pelota_N"/>
</dbReference>
<proteinExistence type="inferred from homology"/>
<dbReference type="Gene3D" id="3.30.1330.30">
    <property type="match status" value="1"/>
</dbReference>
<dbReference type="GO" id="GO:0046872">
    <property type="term" value="F:metal ion binding"/>
    <property type="evidence" value="ECO:0007669"/>
    <property type="project" value="UniProtKB-KW"/>
</dbReference>
<dbReference type="GO" id="GO:0071025">
    <property type="term" value="P:RNA surveillance"/>
    <property type="evidence" value="ECO:0007669"/>
    <property type="project" value="InterPro"/>
</dbReference>
<feature type="region of interest" description="Disordered" evidence="6">
    <location>
        <begin position="1"/>
        <end position="32"/>
    </location>
</feature>
<reference evidence="8 9" key="1">
    <citation type="submission" date="2015-04" db="EMBL/GenBank/DDBJ databases">
        <title>Genome sequence of Ceratocystis platani, a major pathogen of plane trees.</title>
        <authorList>
            <person name="Belbahri L."/>
        </authorList>
    </citation>
    <scope>NUCLEOTIDE SEQUENCE [LARGE SCALE GENOMIC DNA]</scope>
    <source>
        <strain evidence="8 9">CFO</strain>
    </source>
</reference>
<dbReference type="SMART" id="SM01194">
    <property type="entry name" value="eRF1_1"/>
    <property type="match status" value="1"/>
</dbReference>
<dbReference type="GO" id="GO:0070651">
    <property type="term" value="P:nonfunctional rRNA decay"/>
    <property type="evidence" value="ECO:0007669"/>
    <property type="project" value="TreeGrafter"/>
</dbReference>
<evidence type="ECO:0000256" key="2">
    <source>
        <dbReference type="ARBA" id="ARBA00004496"/>
    </source>
</evidence>
<dbReference type="InterPro" id="IPR005141">
    <property type="entry name" value="eRF1_2"/>
</dbReference>
<dbReference type="PANTHER" id="PTHR10853:SF0">
    <property type="entry name" value="PROTEIN PELOTA HOMOLOG"/>
    <property type="match status" value="1"/>
</dbReference>
<accession>A0A0F8CU25</accession>
<dbReference type="EMBL" id="LBBL01000174">
    <property type="protein sequence ID" value="KKF94212.1"/>
    <property type="molecule type" value="Genomic_DNA"/>
</dbReference>
<dbReference type="Pfam" id="PF03465">
    <property type="entry name" value="eRF1_3"/>
    <property type="match status" value="1"/>
</dbReference>
<evidence type="ECO:0000259" key="7">
    <source>
        <dbReference type="SMART" id="SM01194"/>
    </source>
</evidence>
<sequence length="470" mass="51698">MKVVGADEVQKQSAKDKRENKAKRSNDLPKLNFEEVNDGQRLSVLPEDTEDLVSLLSSTADGTGSPSGARVAANSAAAYGSCLLFSILSNHRLSKWYLSAIIRPKDMLRCQTTRNVVTKPGRPAERITLWLVIEVISSEYLESDTELTVKGTIVNENKYVSLGRHHTLHVKLGSPCSLWKPNPGFDVMDTRFLRAACDEDRPEHVRAVVMQDNLAYVCIVTPNRVIVRSRLGRNQRSRHTLSSKKSTRMFEAFFNSVLKALAAAFPQIDQEPIVIASPSFAGEDFRKYCTTIARDDPTRYPGLGNACRKMVLATAPSGTVNGLRQVLQNGSLAKTLSGSISTQIKLLEDYLRANDLRAVYGNSLVHKAAEMGALCKGATLFVSNSHFFESNHQKRMEINDLTESVRLMGGNVIFTPVGEADVIRLLGGIAAIASFPLYDLDEEVGGAVEGYQPPALGEGFLERPWEDLVV</sequence>
<dbReference type="GO" id="GO:0032790">
    <property type="term" value="P:ribosome disassembly"/>
    <property type="evidence" value="ECO:0007669"/>
    <property type="project" value="TreeGrafter"/>
</dbReference>
<dbReference type="PANTHER" id="PTHR10853">
    <property type="entry name" value="PELOTA"/>
    <property type="match status" value="1"/>
</dbReference>
<evidence type="ECO:0000256" key="4">
    <source>
        <dbReference type="ARBA" id="ARBA00022490"/>
    </source>
</evidence>
<keyword evidence="5" id="KW-0479">Metal-binding</keyword>
<dbReference type="InterPro" id="IPR004405">
    <property type="entry name" value="TF_pelota"/>
</dbReference>
<dbReference type="GO" id="GO:0070481">
    <property type="term" value="P:nuclear-transcribed mRNA catabolic process, non-stop decay"/>
    <property type="evidence" value="ECO:0007669"/>
    <property type="project" value="InterPro"/>
</dbReference>
<comment type="subcellular location">
    <subcellularLocation>
        <location evidence="2">Cytoplasm</location>
    </subcellularLocation>
</comment>
<dbReference type="SUPFAM" id="SSF55315">
    <property type="entry name" value="L30e-like"/>
    <property type="match status" value="1"/>
</dbReference>
<evidence type="ECO:0000313" key="9">
    <source>
        <dbReference type="Proteomes" id="UP000034841"/>
    </source>
</evidence>
<evidence type="ECO:0000256" key="5">
    <source>
        <dbReference type="ARBA" id="ARBA00022723"/>
    </source>
</evidence>
<dbReference type="InterPro" id="IPR005140">
    <property type="entry name" value="eRF1_Pelota-like_N"/>
</dbReference>
<dbReference type="Gene3D" id="3.30.420.60">
    <property type="entry name" value="eRF1 domain 2"/>
    <property type="match status" value="1"/>
</dbReference>
<keyword evidence="8" id="KW-0378">Hydrolase</keyword>
<evidence type="ECO:0000256" key="1">
    <source>
        <dbReference type="ARBA" id="ARBA00001968"/>
    </source>
</evidence>
<dbReference type="InterPro" id="IPR029064">
    <property type="entry name" value="Ribosomal_eL30-like_sf"/>
</dbReference>
<gene>
    <name evidence="8" type="primary">pelo</name>
    <name evidence="8" type="ORF">CFO_g3437</name>
</gene>
<dbReference type="GO" id="GO:0016787">
    <property type="term" value="F:hydrolase activity"/>
    <property type="evidence" value="ECO:0007669"/>
    <property type="project" value="UniProtKB-KW"/>
</dbReference>
<dbReference type="Pfam" id="PF26356">
    <property type="entry name" value="Pelota_N"/>
    <property type="match status" value="1"/>
</dbReference>
<protein>
    <submittedName>
        <fullName evidence="8">Protein pelota</fullName>
        <ecNumber evidence="8">3.1.-.-</ecNumber>
    </submittedName>
</protein>
<feature type="domain" description="eRF1/Pelota-like N-terminal" evidence="7">
    <location>
        <begin position="69"/>
        <end position="198"/>
    </location>
</feature>
<keyword evidence="4" id="KW-0963">Cytoplasm</keyword>
<evidence type="ECO:0000256" key="3">
    <source>
        <dbReference type="ARBA" id="ARBA00009504"/>
    </source>
</evidence>
<dbReference type="InterPro" id="IPR042226">
    <property type="entry name" value="eFR1_2_sf"/>
</dbReference>
<feature type="compositionally biased region" description="Basic and acidic residues" evidence="6">
    <location>
        <begin position="8"/>
        <end position="27"/>
    </location>
</feature>
<dbReference type="Gene3D" id="2.30.30.870">
    <property type="entry name" value="Pelota, domain A"/>
    <property type="match status" value="1"/>
</dbReference>
<dbReference type="SUPFAM" id="SSF159065">
    <property type="entry name" value="Dom34/Pelota N-terminal domain-like"/>
    <property type="match status" value="1"/>
</dbReference>
<dbReference type="InterPro" id="IPR038069">
    <property type="entry name" value="Pelota/DOM34_N"/>
</dbReference>
<keyword evidence="9" id="KW-1185">Reference proteome</keyword>
<comment type="cofactor">
    <cofactor evidence="1">
        <name>a divalent metal cation</name>
        <dbReference type="ChEBI" id="CHEBI:60240"/>
    </cofactor>
</comment>
<organism evidence="8 9">
    <name type="scientific">Ceratocystis fimbriata f. sp. platani</name>
    <dbReference type="NCBI Taxonomy" id="88771"/>
    <lineage>
        <taxon>Eukaryota</taxon>
        <taxon>Fungi</taxon>
        <taxon>Dikarya</taxon>
        <taxon>Ascomycota</taxon>
        <taxon>Pezizomycotina</taxon>
        <taxon>Sordariomycetes</taxon>
        <taxon>Hypocreomycetidae</taxon>
        <taxon>Microascales</taxon>
        <taxon>Ceratocystidaceae</taxon>
        <taxon>Ceratocystis</taxon>
    </lineage>
</organism>
<comment type="similarity">
    <text evidence="3">Belongs to the eukaryotic release factor 1 family. Pelota subfamily.</text>
</comment>
<dbReference type="OrthoDB" id="10249111at2759"/>
<comment type="caution">
    <text evidence="8">The sequence shown here is derived from an EMBL/GenBank/DDBJ whole genome shotgun (WGS) entry which is preliminary data.</text>
</comment>
<dbReference type="SUPFAM" id="SSF53137">
    <property type="entry name" value="Translational machinery components"/>
    <property type="match status" value="1"/>
</dbReference>
<name>A0A0F8CU25_CERFI</name>
<dbReference type="Proteomes" id="UP000034841">
    <property type="component" value="Unassembled WGS sequence"/>
</dbReference>
<dbReference type="GO" id="GO:0005737">
    <property type="term" value="C:cytoplasm"/>
    <property type="evidence" value="ECO:0007669"/>
    <property type="project" value="UniProtKB-SubCell"/>
</dbReference>
<dbReference type="EC" id="3.1.-.-" evidence="8"/>
<dbReference type="AlphaFoldDB" id="A0A0F8CU25"/>
<dbReference type="GO" id="GO:0070966">
    <property type="term" value="P:nuclear-transcribed mRNA catabolic process, no-go decay"/>
    <property type="evidence" value="ECO:0007669"/>
    <property type="project" value="InterPro"/>
</dbReference>
<evidence type="ECO:0000313" key="8">
    <source>
        <dbReference type="EMBL" id="KKF94212.1"/>
    </source>
</evidence>
<dbReference type="InterPro" id="IPR005142">
    <property type="entry name" value="eRF1_3"/>
</dbReference>
<evidence type="ECO:0000256" key="6">
    <source>
        <dbReference type="SAM" id="MobiDB-lite"/>
    </source>
</evidence>